<organism evidence="12 13">
    <name type="scientific">Dinothrombium tinctorium</name>
    <dbReference type="NCBI Taxonomy" id="1965070"/>
    <lineage>
        <taxon>Eukaryota</taxon>
        <taxon>Metazoa</taxon>
        <taxon>Ecdysozoa</taxon>
        <taxon>Arthropoda</taxon>
        <taxon>Chelicerata</taxon>
        <taxon>Arachnida</taxon>
        <taxon>Acari</taxon>
        <taxon>Acariformes</taxon>
        <taxon>Trombidiformes</taxon>
        <taxon>Prostigmata</taxon>
        <taxon>Anystina</taxon>
        <taxon>Parasitengona</taxon>
        <taxon>Trombidioidea</taxon>
        <taxon>Trombidiidae</taxon>
        <taxon>Dinothrombium</taxon>
    </lineage>
</organism>
<feature type="binding site" evidence="9">
    <location>
        <position position="103"/>
    </location>
    <ligand>
        <name>Zn(2+)</name>
        <dbReference type="ChEBI" id="CHEBI:29105"/>
    </ligand>
</feature>
<comment type="caution">
    <text evidence="12">The sequence shown here is derived from an EMBL/GenBank/DDBJ whole genome shotgun (WGS) entry which is preliminary data.</text>
</comment>
<evidence type="ECO:0000256" key="3">
    <source>
        <dbReference type="ARBA" id="ARBA00022553"/>
    </source>
</evidence>
<accession>A0A443RKK7</accession>
<dbReference type="GO" id="GO:0000139">
    <property type="term" value="C:Golgi membrane"/>
    <property type="evidence" value="ECO:0007669"/>
    <property type="project" value="UniProtKB-SubCell"/>
</dbReference>
<feature type="domain" description="PDZ GRASP-type" evidence="11">
    <location>
        <begin position="111"/>
        <end position="199"/>
    </location>
</feature>
<dbReference type="SUPFAM" id="SSF50156">
    <property type="entry name" value="PDZ domain-like"/>
    <property type="match status" value="2"/>
</dbReference>
<evidence type="ECO:0000256" key="9">
    <source>
        <dbReference type="PIRSR" id="PIRSR607583-1"/>
    </source>
</evidence>
<name>A0A443RKK7_9ACAR</name>
<keyword evidence="9" id="KW-0479">Metal-binding</keyword>
<dbReference type="Pfam" id="PF04495">
    <property type="entry name" value="GRASP55_65"/>
    <property type="match status" value="1"/>
</dbReference>
<dbReference type="InterPro" id="IPR007583">
    <property type="entry name" value="GRASP55_65"/>
</dbReference>
<keyword evidence="13" id="KW-1185">Reference proteome</keyword>
<feature type="binding site" evidence="9">
    <location>
        <position position="18"/>
    </location>
    <ligand>
        <name>Zn(2+)</name>
        <dbReference type="ChEBI" id="CHEBI:29105"/>
    </ligand>
</feature>
<keyword evidence="9" id="KW-0862">Zinc</keyword>
<dbReference type="Gene3D" id="2.30.42.10">
    <property type="match status" value="2"/>
</dbReference>
<gene>
    <name evidence="12" type="ORF">B4U79_00581</name>
</gene>
<feature type="domain" description="PDZ GRASP-type" evidence="11">
    <location>
        <begin position="15"/>
        <end position="105"/>
    </location>
</feature>
<keyword evidence="7" id="KW-0472">Membrane</keyword>
<dbReference type="STRING" id="1965070.A0A443RKK7"/>
<evidence type="ECO:0000256" key="4">
    <source>
        <dbReference type="ARBA" id="ARBA00022707"/>
    </source>
</evidence>
<keyword evidence="3" id="KW-0597">Phosphoprotein</keyword>
<dbReference type="PROSITE" id="PS51865">
    <property type="entry name" value="PDZ_GRASP"/>
    <property type="match status" value="2"/>
</dbReference>
<proteinExistence type="inferred from homology"/>
<protein>
    <submittedName>
        <fullName evidence="12">Golgi reassembly-stacking protein 2-like protein</fullName>
    </submittedName>
</protein>
<evidence type="ECO:0000313" key="12">
    <source>
        <dbReference type="EMBL" id="RWS15790.1"/>
    </source>
</evidence>
<dbReference type="Proteomes" id="UP000285301">
    <property type="component" value="Unassembled WGS sequence"/>
</dbReference>
<dbReference type="InterPro" id="IPR024958">
    <property type="entry name" value="GRASP_PDZ"/>
</dbReference>
<evidence type="ECO:0000256" key="1">
    <source>
        <dbReference type="ARBA" id="ARBA00004394"/>
    </source>
</evidence>
<keyword evidence="4" id="KW-0519">Myristate</keyword>
<dbReference type="InterPro" id="IPR036034">
    <property type="entry name" value="PDZ_sf"/>
</dbReference>
<comment type="similarity">
    <text evidence="2">Belongs to the GORASP family.</text>
</comment>
<dbReference type="FunFam" id="2.30.42.10:FF:000026">
    <property type="entry name" value="Golgi reassembly stacking protein 2"/>
    <property type="match status" value="1"/>
</dbReference>
<dbReference type="AlphaFoldDB" id="A0A443RKK7"/>
<comment type="subcellular location">
    <subcellularLocation>
        <location evidence="1">Golgi apparatus membrane</location>
    </subcellularLocation>
</comment>
<dbReference type="EMBL" id="NCKU01000364">
    <property type="protein sequence ID" value="RWS15790.1"/>
    <property type="molecule type" value="Genomic_DNA"/>
</dbReference>
<feature type="region of interest" description="Disordered" evidence="10">
    <location>
        <begin position="367"/>
        <end position="393"/>
    </location>
</feature>
<keyword evidence="5" id="KW-0677">Repeat</keyword>
<keyword evidence="6" id="KW-0333">Golgi apparatus</keyword>
<dbReference type="PANTHER" id="PTHR12893:SF0">
    <property type="entry name" value="GRASP65"/>
    <property type="match status" value="1"/>
</dbReference>
<dbReference type="FunFam" id="2.30.42.10:FF:000056">
    <property type="entry name" value="Golgi reassembly-stacking protein 2 isoform 1"/>
    <property type="match status" value="1"/>
</dbReference>
<dbReference type="OrthoDB" id="3318at2759"/>
<evidence type="ECO:0000256" key="10">
    <source>
        <dbReference type="SAM" id="MobiDB-lite"/>
    </source>
</evidence>
<evidence type="ECO:0000256" key="5">
    <source>
        <dbReference type="ARBA" id="ARBA00022737"/>
    </source>
</evidence>
<keyword evidence="8" id="KW-0449">Lipoprotein</keyword>
<evidence type="ECO:0000256" key="8">
    <source>
        <dbReference type="ARBA" id="ARBA00023288"/>
    </source>
</evidence>
<evidence type="ECO:0000256" key="6">
    <source>
        <dbReference type="ARBA" id="ARBA00023034"/>
    </source>
</evidence>
<evidence type="ECO:0000256" key="7">
    <source>
        <dbReference type="ARBA" id="ARBA00023136"/>
    </source>
</evidence>
<dbReference type="GO" id="GO:0046872">
    <property type="term" value="F:metal ion binding"/>
    <property type="evidence" value="ECO:0007669"/>
    <property type="project" value="UniProtKB-KW"/>
</dbReference>
<dbReference type="GO" id="GO:0007030">
    <property type="term" value="P:Golgi organization"/>
    <property type="evidence" value="ECO:0007669"/>
    <property type="project" value="TreeGrafter"/>
</dbReference>
<evidence type="ECO:0000259" key="11">
    <source>
        <dbReference type="PROSITE" id="PS51865"/>
    </source>
</evidence>
<reference evidence="12 13" key="1">
    <citation type="journal article" date="2018" name="Gigascience">
        <title>Genomes of trombidid mites reveal novel predicted allergens and laterally-transferred genes associated with secondary metabolism.</title>
        <authorList>
            <person name="Dong X."/>
            <person name="Chaisiri K."/>
            <person name="Xia D."/>
            <person name="Armstrong S.D."/>
            <person name="Fang Y."/>
            <person name="Donnelly M.J."/>
            <person name="Kadowaki T."/>
            <person name="McGarry J.W."/>
            <person name="Darby A.C."/>
            <person name="Makepeace B.L."/>
        </authorList>
    </citation>
    <scope>NUCLEOTIDE SEQUENCE [LARGE SCALE GENOMIC DNA]</scope>
    <source>
        <strain evidence="12">UoL-WK</strain>
    </source>
</reference>
<evidence type="ECO:0000313" key="13">
    <source>
        <dbReference type="Proteomes" id="UP000285301"/>
    </source>
</evidence>
<evidence type="ECO:0000256" key="2">
    <source>
        <dbReference type="ARBA" id="ARBA00007144"/>
    </source>
</evidence>
<sequence length="393" mass="42400">MGSSQSTTVPGGGTEGYHVLRVQENSPGSSAGLQAYFDFIVSIGNTRLNQDNDALKEILKASIDRPVKMMVYNSKSQTVREVEITPSNTWGGQGLLGVSIRFCSFEGANEHVWHVLEVEPNSPAEKAGLQSNCDYIIGADSVLQESEDLFSLIEAHEGKPLKLFVYNLLTDCCREVTITPNSNWGGEGSLGCGIGYGYLHRIPRRPLDEVEFVSKAPPTNPSPAPAPAAMQTVQSQIPSHETHVNNASERMSNLQIGEKRGNETFAQGNKTVDTVLDRGTLLYTAPSNISVSVESITSVGTSSQSSGTFVTPLTLPGMPPITVTATLPSELSLSSLGINFQNPPQPPSFNPQPQYSWQQPYNYQMPVSTYGQPSNSTTTRMQTTSVSVPNSQV</sequence>
<dbReference type="PANTHER" id="PTHR12893">
    <property type="entry name" value="GOLGI REASSEMBLY STACKING PROTEIN GRASP"/>
    <property type="match status" value="1"/>
</dbReference>